<proteinExistence type="predicted"/>
<dbReference type="InterPro" id="IPR001487">
    <property type="entry name" value="Bromodomain"/>
</dbReference>
<dbReference type="InterPro" id="IPR019787">
    <property type="entry name" value="Znf_PHD-finger"/>
</dbReference>
<evidence type="ECO:0000256" key="3">
    <source>
        <dbReference type="ARBA" id="ARBA00022833"/>
    </source>
</evidence>
<dbReference type="InterPro" id="IPR013083">
    <property type="entry name" value="Znf_RING/FYVE/PHD"/>
</dbReference>
<evidence type="ECO:0000256" key="2">
    <source>
        <dbReference type="ARBA" id="ARBA00022771"/>
    </source>
</evidence>
<evidence type="ECO:0000256" key="6">
    <source>
        <dbReference type="SAM" id="MobiDB-lite"/>
    </source>
</evidence>
<dbReference type="SUPFAM" id="SSF47370">
    <property type="entry name" value="Bromodomain"/>
    <property type="match status" value="1"/>
</dbReference>
<reference evidence="8" key="1">
    <citation type="submission" date="2018-04" db="EMBL/GenBank/DDBJ databases">
        <title>Transcriptome of Schizaphis graminum biotype I.</title>
        <authorList>
            <person name="Scully E.D."/>
            <person name="Geib S.M."/>
            <person name="Palmer N.A."/>
            <person name="Koch K."/>
            <person name="Bradshaw J."/>
            <person name="Heng-Moss T."/>
            <person name="Sarath G."/>
        </authorList>
    </citation>
    <scope>NUCLEOTIDE SEQUENCE</scope>
</reference>
<gene>
    <name evidence="8" type="primary">trim33_2</name>
    <name evidence="8" type="ORF">g.34114</name>
</gene>
<name>A0A2S2NJU5_SCHGA</name>
<accession>A0A2S2NJU5</accession>
<dbReference type="InterPro" id="IPR011011">
    <property type="entry name" value="Znf_FYVE_PHD"/>
</dbReference>
<keyword evidence="2 5" id="KW-0863">Zinc-finger</keyword>
<evidence type="ECO:0000256" key="5">
    <source>
        <dbReference type="PROSITE-ProRule" id="PRU00146"/>
    </source>
</evidence>
<evidence type="ECO:0000256" key="1">
    <source>
        <dbReference type="ARBA" id="ARBA00022723"/>
    </source>
</evidence>
<dbReference type="EMBL" id="GGMR01004583">
    <property type="protein sequence ID" value="MBY17202.1"/>
    <property type="molecule type" value="Transcribed_RNA"/>
</dbReference>
<dbReference type="GO" id="GO:0008270">
    <property type="term" value="F:zinc ion binding"/>
    <property type="evidence" value="ECO:0007669"/>
    <property type="project" value="UniProtKB-KW"/>
</dbReference>
<dbReference type="Pfam" id="PF00439">
    <property type="entry name" value="Bromodomain"/>
    <property type="match status" value="1"/>
</dbReference>
<evidence type="ECO:0000259" key="7">
    <source>
        <dbReference type="PROSITE" id="PS50016"/>
    </source>
</evidence>
<evidence type="ECO:0000313" key="8">
    <source>
        <dbReference type="EMBL" id="MBY17202.1"/>
    </source>
</evidence>
<dbReference type="PROSITE" id="PS50016">
    <property type="entry name" value="ZF_PHD_2"/>
    <property type="match status" value="1"/>
</dbReference>
<dbReference type="Gene3D" id="1.20.920.10">
    <property type="entry name" value="Bromodomain-like"/>
    <property type="match status" value="1"/>
</dbReference>
<keyword evidence="3" id="KW-0862">Zinc</keyword>
<keyword evidence="4" id="KW-0103">Bromodomain</keyword>
<dbReference type="SUPFAM" id="SSF57903">
    <property type="entry name" value="FYVE/PHD zinc finger"/>
    <property type="match status" value="1"/>
</dbReference>
<dbReference type="Gene3D" id="3.30.40.10">
    <property type="entry name" value="Zinc/RING finger domain, C3HC4 (zinc finger)"/>
    <property type="match status" value="1"/>
</dbReference>
<organism evidence="8">
    <name type="scientific">Schizaphis graminum</name>
    <name type="common">Green bug aphid</name>
    <dbReference type="NCBI Taxonomy" id="13262"/>
    <lineage>
        <taxon>Eukaryota</taxon>
        <taxon>Metazoa</taxon>
        <taxon>Ecdysozoa</taxon>
        <taxon>Arthropoda</taxon>
        <taxon>Hexapoda</taxon>
        <taxon>Insecta</taxon>
        <taxon>Pterygota</taxon>
        <taxon>Neoptera</taxon>
        <taxon>Paraneoptera</taxon>
        <taxon>Hemiptera</taxon>
        <taxon>Sternorrhyncha</taxon>
        <taxon>Aphidomorpha</taxon>
        <taxon>Aphidoidea</taxon>
        <taxon>Aphididae</taxon>
        <taxon>Aphidini</taxon>
        <taxon>Schizaphis</taxon>
    </lineage>
</organism>
<protein>
    <submittedName>
        <fullName evidence="8">E3 ubiquitin-protein ligase</fullName>
    </submittedName>
</protein>
<feature type="compositionally biased region" description="Basic residues" evidence="6">
    <location>
        <begin position="12"/>
        <end position="39"/>
    </location>
</feature>
<feature type="region of interest" description="Disordered" evidence="6">
    <location>
        <begin position="1"/>
        <end position="51"/>
    </location>
</feature>
<dbReference type="AlphaFoldDB" id="A0A2S2NJU5"/>
<dbReference type="InterPro" id="IPR036427">
    <property type="entry name" value="Bromodomain-like_sf"/>
</dbReference>
<sequence length="245" mass="29165">MESESNIQLNTKKNKRSHSKKASKHKKRKISTRNVKKYKNNGDSSSDTESESSNAVCECCFEWSKELYECYLCNRKYHVNCHIPEITHRNENETKWQCTLCEDITTISKDLGKDHDVDNISIGTVGRKIVERILMELFCRFADIDYFRNSPNKYFFRQNIYEHKTERDGLYNIRNLLSKNDRYTSLDIFLEDTKRVFVNALSYYNVGDPYFRSATKFLKHLHIMYNKWIMSALKKSWKKRKQMAG</sequence>
<feature type="compositionally biased region" description="Polar residues" evidence="6">
    <location>
        <begin position="1"/>
        <end position="11"/>
    </location>
</feature>
<evidence type="ECO:0000256" key="4">
    <source>
        <dbReference type="ARBA" id="ARBA00023117"/>
    </source>
</evidence>
<keyword evidence="1" id="KW-0479">Metal-binding</keyword>
<feature type="domain" description="PHD-type" evidence="7">
    <location>
        <begin position="54"/>
        <end position="104"/>
    </location>
</feature>